<gene>
    <name evidence="2" type="ORF">BMIN_0621</name>
</gene>
<keyword evidence="3" id="KW-1185">Reference proteome</keyword>
<keyword evidence="1" id="KW-1133">Transmembrane helix</keyword>
<evidence type="ECO:0000256" key="1">
    <source>
        <dbReference type="SAM" id="Phobius"/>
    </source>
</evidence>
<dbReference type="AlphaFoldDB" id="A0A087BNX1"/>
<accession>A0A087BNX1</accession>
<feature type="transmembrane region" description="Helical" evidence="1">
    <location>
        <begin position="51"/>
        <end position="69"/>
    </location>
</feature>
<dbReference type="eggNOG" id="COG1950">
    <property type="taxonomic scope" value="Bacteria"/>
</dbReference>
<feature type="transmembrane region" description="Helical" evidence="1">
    <location>
        <begin position="27"/>
        <end position="45"/>
    </location>
</feature>
<dbReference type="InterPro" id="IPR007165">
    <property type="entry name" value="Phage_holin_4_2"/>
</dbReference>
<feature type="transmembrane region" description="Helical" evidence="1">
    <location>
        <begin position="117"/>
        <end position="138"/>
    </location>
</feature>
<sequence>MRSDVMGRRGCGTAWHNGVMSSFLSRWLVVFIAAGVMVALLPGMTPIGDPPVAGVAAFAFFMAIINASIKPIVHMLALPFSILSFGLVALIINWLFMRLASWLALSIFGMGVVIQGFLWSVLGSLIMAVVSSLVGGIIGD</sequence>
<organism evidence="2 3">
    <name type="scientific">Bifidobacterium minimum</name>
    <dbReference type="NCBI Taxonomy" id="1693"/>
    <lineage>
        <taxon>Bacteria</taxon>
        <taxon>Bacillati</taxon>
        <taxon>Actinomycetota</taxon>
        <taxon>Actinomycetes</taxon>
        <taxon>Bifidobacteriales</taxon>
        <taxon>Bifidobacteriaceae</taxon>
        <taxon>Bifidobacterium</taxon>
    </lineage>
</organism>
<dbReference type="Proteomes" id="UP000029014">
    <property type="component" value="Unassembled WGS sequence"/>
</dbReference>
<feature type="transmembrane region" description="Helical" evidence="1">
    <location>
        <begin position="76"/>
        <end position="97"/>
    </location>
</feature>
<evidence type="ECO:0000313" key="2">
    <source>
        <dbReference type="EMBL" id="KFI72721.1"/>
    </source>
</evidence>
<proteinExistence type="predicted"/>
<comment type="caution">
    <text evidence="2">The sequence shown here is derived from an EMBL/GenBank/DDBJ whole genome shotgun (WGS) entry which is preliminary data.</text>
</comment>
<name>A0A087BNX1_9BIFI</name>
<dbReference type="STRING" id="1693.BMIN_0621"/>
<protein>
    <recommendedName>
        <fullName evidence="4">Integral membrane protein</fullName>
    </recommendedName>
</protein>
<keyword evidence="1" id="KW-0472">Membrane</keyword>
<evidence type="ECO:0008006" key="4">
    <source>
        <dbReference type="Google" id="ProtNLM"/>
    </source>
</evidence>
<dbReference type="PANTHER" id="PTHR37309:SF1">
    <property type="entry name" value="SLR0284 PROTEIN"/>
    <property type="match status" value="1"/>
</dbReference>
<dbReference type="PANTHER" id="PTHR37309">
    <property type="entry name" value="SLR0284 PROTEIN"/>
    <property type="match status" value="1"/>
</dbReference>
<evidence type="ECO:0000313" key="3">
    <source>
        <dbReference type="Proteomes" id="UP000029014"/>
    </source>
</evidence>
<dbReference type="EMBL" id="JGZD01000009">
    <property type="protein sequence ID" value="KFI72721.1"/>
    <property type="molecule type" value="Genomic_DNA"/>
</dbReference>
<keyword evidence="1" id="KW-0812">Transmembrane</keyword>
<reference evidence="2 3" key="1">
    <citation type="submission" date="2014-03" db="EMBL/GenBank/DDBJ databases">
        <title>Genomics of Bifidobacteria.</title>
        <authorList>
            <person name="Ventura M."/>
            <person name="Milani C."/>
            <person name="Lugli G.A."/>
        </authorList>
    </citation>
    <scope>NUCLEOTIDE SEQUENCE [LARGE SCALE GENOMIC DNA]</scope>
    <source>
        <strain evidence="2 3">LMG 11592</strain>
    </source>
</reference>
<dbReference type="Pfam" id="PF04020">
    <property type="entry name" value="Phage_holin_4_2"/>
    <property type="match status" value="1"/>
</dbReference>